<keyword evidence="3" id="KW-1185">Reference proteome</keyword>
<proteinExistence type="predicted"/>
<sequence length="137" mass="14475">MPQRLKRRALRAFWRSNPVLACLDGLNDYDDDYTAAATAGKAVNTLYQVGKGFAAPLTEVLDGIALEKEPEGEAASAAPVDTLSVPDVVPPAATSPVATEVQALGDQDEPDDMVDSPAPVLRRMRFSFAADAESTGV</sequence>
<reference evidence="3" key="1">
    <citation type="journal article" date="2019" name="Int. J. Syst. Evol. Microbiol.">
        <title>The Global Catalogue of Microorganisms (GCM) 10K type strain sequencing project: providing services to taxonomists for standard genome sequencing and annotation.</title>
        <authorList>
            <consortium name="The Broad Institute Genomics Platform"/>
            <consortium name="The Broad Institute Genome Sequencing Center for Infectious Disease"/>
            <person name="Wu L."/>
            <person name="Ma J."/>
        </authorList>
    </citation>
    <scope>NUCLEOTIDE SEQUENCE [LARGE SCALE GENOMIC DNA]</scope>
    <source>
        <strain evidence="3">CCUG 66188</strain>
    </source>
</reference>
<protein>
    <submittedName>
        <fullName evidence="2">DUF3306 domain-containing protein</fullName>
    </submittedName>
</protein>
<evidence type="ECO:0000256" key="1">
    <source>
        <dbReference type="SAM" id="MobiDB-lite"/>
    </source>
</evidence>
<comment type="caution">
    <text evidence="2">The sequence shown here is derived from an EMBL/GenBank/DDBJ whole genome shotgun (WGS) entry which is preliminary data.</text>
</comment>
<dbReference type="Proteomes" id="UP001596353">
    <property type="component" value="Unassembled WGS sequence"/>
</dbReference>
<dbReference type="InterPro" id="IPR021735">
    <property type="entry name" value="DUF3306"/>
</dbReference>
<gene>
    <name evidence="2" type="ORF">ACFQFQ_23670</name>
</gene>
<evidence type="ECO:0000313" key="3">
    <source>
        <dbReference type="Proteomes" id="UP001596353"/>
    </source>
</evidence>
<organism evidence="2 3">
    <name type="scientific">Sulfitobacter porphyrae</name>
    <dbReference type="NCBI Taxonomy" id="1246864"/>
    <lineage>
        <taxon>Bacteria</taxon>
        <taxon>Pseudomonadati</taxon>
        <taxon>Pseudomonadota</taxon>
        <taxon>Alphaproteobacteria</taxon>
        <taxon>Rhodobacterales</taxon>
        <taxon>Roseobacteraceae</taxon>
        <taxon>Sulfitobacter</taxon>
    </lineage>
</organism>
<evidence type="ECO:0000313" key="2">
    <source>
        <dbReference type="EMBL" id="MFC6761800.1"/>
    </source>
</evidence>
<dbReference type="EMBL" id="JBHSWG010000003">
    <property type="protein sequence ID" value="MFC6761800.1"/>
    <property type="molecule type" value="Genomic_DNA"/>
</dbReference>
<name>A0ABW2B7T3_9RHOB</name>
<accession>A0ABW2B7T3</accession>
<dbReference type="Pfam" id="PF11748">
    <property type="entry name" value="DUF3306"/>
    <property type="match status" value="1"/>
</dbReference>
<feature type="region of interest" description="Disordered" evidence="1">
    <location>
        <begin position="69"/>
        <end position="95"/>
    </location>
</feature>